<dbReference type="InterPro" id="IPR008775">
    <property type="entry name" value="Phytyl_CoA_dOase-like"/>
</dbReference>
<protein>
    <recommendedName>
        <fullName evidence="4">Phytanoyl-CoA dioxygenase</fullName>
    </recommendedName>
</protein>
<evidence type="ECO:0000256" key="1">
    <source>
        <dbReference type="ARBA" id="ARBA00001962"/>
    </source>
</evidence>
<organism evidence="2 3">
    <name type="scientific">Cyclotella cryptica</name>
    <dbReference type="NCBI Taxonomy" id="29204"/>
    <lineage>
        <taxon>Eukaryota</taxon>
        <taxon>Sar</taxon>
        <taxon>Stramenopiles</taxon>
        <taxon>Ochrophyta</taxon>
        <taxon>Bacillariophyta</taxon>
        <taxon>Coscinodiscophyceae</taxon>
        <taxon>Thalassiosirophycidae</taxon>
        <taxon>Stephanodiscales</taxon>
        <taxon>Stephanodiscaceae</taxon>
        <taxon>Cyclotella</taxon>
    </lineage>
</organism>
<comment type="cofactor">
    <cofactor evidence="1">
        <name>Fe cation</name>
        <dbReference type="ChEBI" id="CHEBI:24875"/>
    </cofactor>
</comment>
<evidence type="ECO:0000313" key="3">
    <source>
        <dbReference type="Proteomes" id="UP001516023"/>
    </source>
</evidence>
<evidence type="ECO:0008006" key="4">
    <source>
        <dbReference type="Google" id="ProtNLM"/>
    </source>
</evidence>
<dbReference type="AlphaFoldDB" id="A0ABD3QAE0"/>
<comment type="caution">
    <text evidence="2">The sequence shown here is derived from an EMBL/GenBank/DDBJ whole genome shotgun (WGS) entry which is preliminary data.</text>
</comment>
<keyword evidence="3" id="KW-1185">Reference proteome</keyword>
<dbReference type="GO" id="GO:0046872">
    <property type="term" value="F:metal ion binding"/>
    <property type="evidence" value="ECO:0007669"/>
    <property type="project" value="UniProtKB-ARBA"/>
</dbReference>
<dbReference type="Proteomes" id="UP001516023">
    <property type="component" value="Unassembled WGS sequence"/>
</dbReference>
<sequence>MPSKTSTDIHKSFQQDGFVGPLDILTAQEAHDALLEVQNELSNLNASRFKLHLILPSISRIAHHPTLVEAVKSALACDDILLWSSDINIKEPKSAGFYAPHQDATYAGLFPSSGVLTAWVALSHPVGEREGCLSFYPASHKLRQLPHFNETNGDNLLVLGQYIGDDVVQTLNKPIPIELTAGQATLHSFDCVHASAPNRSDNPRVGLALRYMTANVIQTKPVREMVTLICGDRDSRTLPFDFEPRLPDCPSLNDIRRGREVHADALRKESSNYFNNDDTNNFVTRANLHAEPILCVLPSIEDIQTGREAQKSIREISNKLVWRRIKNINVINNFSDCARVTNDIIL</sequence>
<dbReference type="PANTHER" id="PTHR20883">
    <property type="entry name" value="PHYTANOYL-COA DIOXYGENASE DOMAIN CONTAINING 1"/>
    <property type="match status" value="1"/>
</dbReference>
<dbReference type="SUPFAM" id="SSF51197">
    <property type="entry name" value="Clavaminate synthase-like"/>
    <property type="match status" value="1"/>
</dbReference>
<evidence type="ECO:0000313" key="2">
    <source>
        <dbReference type="EMBL" id="KAL3797352.1"/>
    </source>
</evidence>
<reference evidence="2 3" key="1">
    <citation type="journal article" date="2020" name="G3 (Bethesda)">
        <title>Improved Reference Genome for Cyclotella cryptica CCMP332, a Model for Cell Wall Morphogenesis, Salinity Adaptation, and Lipid Production in Diatoms (Bacillariophyta).</title>
        <authorList>
            <person name="Roberts W.R."/>
            <person name="Downey K.M."/>
            <person name="Ruck E.C."/>
            <person name="Traller J.C."/>
            <person name="Alverson A.J."/>
        </authorList>
    </citation>
    <scope>NUCLEOTIDE SEQUENCE [LARGE SCALE GENOMIC DNA]</scope>
    <source>
        <strain evidence="2 3">CCMP332</strain>
    </source>
</reference>
<name>A0ABD3QAE0_9STRA</name>
<gene>
    <name evidence="2" type="ORF">HJC23_010478</name>
</gene>
<dbReference type="GO" id="GO:0016491">
    <property type="term" value="F:oxidoreductase activity"/>
    <property type="evidence" value="ECO:0007669"/>
    <property type="project" value="UniProtKB-ARBA"/>
</dbReference>
<accession>A0ABD3QAE0</accession>
<dbReference type="PANTHER" id="PTHR20883:SF48">
    <property type="entry name" value="ECTOINE DIOXYGENASE"/>
    <property type="match status" value="1"/>
</dbReference>
<proteinExistence type="predicted"/>
<dbReference type="EMBL" id="JABMIG020000055">
    <property type="protein sequence ID" value="KAL3797352.1"/>
    <property type="molecule type" value="Genomic_DNA"/>
</dbReference>
<dbReference type="Gene3D" id="2.60.120.620">
    <property type="entry name" value="q2cbj1_9rhob like domain"/>
    <property type="match status" value="1"/>
</dbReference>
<dbReference type="Pfam" id="PF05721">
    <property type="entry name" value="PhyH"/>
    <property type="match status" value="1"/>
</dbReference>